<dbReference type="RefSeq" id="WP_009072168.1">
    <property type="nucleotide sequence ID" value="NZ_JH597761.1"/>
</dbReference>
<evidence type="ECO:0000256" key="2">
    <source>
        <dbReference type="ARBA" id="ARBA00034617"/>
    </source>
</evidence>
<dbReference type="STRING" id="671065.MetMK1DRAFT_00015720"/>
<sequence length="245" mass="27636">MDLGSVQLELRDVTRKCIAILGIRGSGKSNTAKVTAQELIREGVPVVVVDPDGEYTNLQAKVRNNFSVSPLSLASSVLGEGESVVLDMNEWNQEAFKFLLDFMTSLWELSKVYSRDVFILLEEAHEFIPQGERTELSDALTRIALRGRKRGLGMILVSQRSAKVNKDVLTQSEIYFLHKVVHPIDIKVYKEILPIKSREVEATVKTLRTGEAIFYRDGAFKTVKIRKFEPDTLIPVVETKEELKV</sequence>
<protein>
    <submittedName>
        <fullName evidence="6">Putative ATPase</fullName>
    </submittedName>
</protein>
<comment type="catalytic activity">
    <reaction evidence="2">
        <text>Couples ATP hydrolysis with the unwinding of duplex DNA by translocating in the 3'-5' direction.</text>
        <dbReference type="EC" id="5.6.2.4"/>
    </reaction>
</comment>
<feature type="domain" description="Helicase HerA central" evidence="5">
    <location>
        <begin position="6"/>
        <end position="103"/>
    </location>
</feature>
<dbReference type="Gene3D" id="3.40.50.300">
    <property type="entry name" value="P-loop containing nucleotide triphosphate hydrolases"/>
    <property type="match status" value="1"/>
</dbReference>
<dbReference type="OrthoDB" id="107033at2157"/>
<dbReference type="InterPro" id="IPR027417">
    <property type="entry name" value="P-loop_NTPase"/>
</dbReference>
<dbReference type="SUPFAM" id="SSF52540">
    <property type="entry name" value="P-loop containing nucleoside triphosphate hydrolases"/>
    <property type="match status" value="1"/>
</dbReference>
<dbReference type="eggNOG" id="arCOG06224">
    <property type="taxonomic scope" value="Archaea"/>
</dbReference>
<dbReference type="EMBL" id="JH597761">
    <property type="protein sequence ID" value="EHP71068.1"/>
    <property type="molecule type" value="Genomic_DNA"/>
</dbReference>
<evidence type="ECO:0000259" key="5">
    <source>
        <dbReference type="Pfam" id="PF01935"/>
    </source>
</evidence>
<dbReference type="AlphaFoldDB" id="H2C4X7"/>
<dbReference type="InterPro" id="IPR008571">
    <property type="entry name" value="HerA-like"/>
</dbReference>
<evidence type="ECO:0000256" key="3">
    <source>
        <dbReference type="ARBA" id="ARBA00048954"/>
    </source>
</evidence>
<evidence type="ECO:0000256" key="4">
    <source>
        <dbReference type="ARBA" id="ARBA00048988"/>
    </source>
</evidence>
<evidence type="ECO:0000313" key="6">
    <source>
        <dbReference type="EMBL" id="EHP71068.1"/>
    </source>
</evidence>
<proteinExistence type="inferred from homology"/>
<comment type="catalytic activity">
    <reaction evidence="3">
        <text>ATP + H2O = ADP + phosphate + H(+)</text>
        <dbReference type="Rhea" id="RHEA:13065"/>
        <dbReference type="ChEBI" id="CHEBI:15377"/>
        <dbReference type="ChEBI" id="CHEBI:15378"/>
        <dbReference type="ChEBI" id="CHEBI:30616"/>
        <dbReference type="ChEBI" id="CHEBI:43474"/>
        <dbReference type="ChEBI" id="CHEBI:456216"/>
        <dbReference type="EC" id="5.6.2.3"/>
    </reaction>
</comment>
<dbReference type="Pfam" id="PF01935">
    <property type="entry name" value="DUF87"/>
    <property type="match status" value="1"/>
</dbReference>
<comment type="catalytic activity">
    <reaction evidence="4">
        <text>ATP + H2O = ADP + phosphate + H(+)</text>
        <dbReference type="Rhea" id="RHEA:13065"/>
        <dbReference type="ChEBI" id="CHEBI:15377"/>
        <dbReference type="ChEBI" id="CHEBI:15378"/>
        <dbReference type="ChEBI" id="CHEBI:30616"/>
        <dbReference type="ChEBI" id="CHEBI:43474"/>
        <dbReference type="ChEBI" id="CHEBI:456216"/>
        <dbReference type="EC" id="5.6.2.4"/>
    </reaction>
</comment>
<dbReference type="PANTHER" id="PTHR42957:SF1">
    <property type="entry name" value="HELICASE MJ1565-RELATED"/>
    <property type="match status" value="1"/>
</dbReference>
<name>H2C4X7_9CREN</name>
<dbReference type="PANTHER" id="PTHR42957">
    <property type="entry name" value="HELICASE MJ1565-RELATED"/>
    <property type="match status" value="1"/>
</dbReference>
<dbReference type="GO" id="GO:0043138">
    <property type="term" value="F:3'-5' DNA helicase activity"/>
    <property type="evidence" value="ECO:0007669"/>
    <property type="project" value="UniProtKB-EC"/>
</dbReference>
<evidence type="ECO:0000313" key="7">
    <source>
        <dbReference type="Proteomes" id="UP000003980"/>
    </source>
</evidence>
<evidence type="ECO:0000256" key="1">
    <source>
        <dbReference type="ARBA" id="ARBA00007816"/>
    </source>
</evidence>
<dbReference type="Proteomes" id="UP000003980">
    <property type="component" value="Unassembled WGS sequence"/>
</dbReference>
<dbReference type="InterPro" id="IPR002789">
    <property type="entry name" value="HerA_central"/>
</dbReference>
<comment type="similarity">
    <text evidence="1">Belongs to the HerA family.</text>
</comment>
<keyword evidence="7" id="KW-1185">Reference proteome</keyword>
<accession>H2C4X7</accession>
<reference evidence="6 7" key="1">
    <citation type="submission" date="2012-01" db="EMBL/GenBank/DDBJ databases">
        <title>Improved High-Quality Draft sequence of Metallosphaera yellowstonensis MK1.</title>
        <authorList>
            <consortium name="US DOE Joint Genome Institute"/>
            <person name="Lucas S."/>
            <person name="Han J."/>
            <person name="Cheng J.-F."/>
            <person name="Goodwin L."/>
            <person name="Pitluck S."/>
            <person name="Peters L."/>
            <person name="Teshima H."/>
            <person name="Detter J.C."/>
            <person name="Han C."/>
            <person name="Tapia R."/>
            <person name="Land M."/>
            <person name="Hauser L."/>
            <person name="Kyrpides N."/>
            <person name="Kozubal M."/>
            <person name="Macur R.E."/>
            <person name="Jay Z."/>
            <person name="Inskeep W."/>
            <person name="Woyke T."/>
        </authorList>
    </citation>
    <scope>NUCLEOTIDE SEQUENCE [LARGE SCALE GENOMIC DNA]</scope>
    <source>
        <strain evidence="6 7">MK1</strain>
    </source>
</reference>
<organism evidence="6 7">
    <name type="scientific">Metallosphaera yellowstonensis MK1</name>
    <dbReference type="NCBI Taxonomy" id="671065"/>
    <lineage>
        <taxon>Archaea</taxon>
        <taxon>Thermoproteota</taxon>
        <taxon>Thermoprotei</taxon>
        <taxon>Sulfolobales</taxon>
        <taxon>Sulfolobaceae</taxon>
        <taxon>Metallosphaera</taxon>
    </lineage>
</organism>
<dbReference type="HOGENOM" id="CLU_1131634_0_0_2"/>
<gene>
    <name evidence="6" type="ORF">MetMK1DRAFT_00015720</name>
</gene>
<dbReference type="GO" id="GO:0043139">
    <property type="term" value="F:5'-3' DNA helicase activity"/>
    <property type="evidence" value="ECO:0007669"/>
    <property type="project" value="UniProtKB-EC"/>
</dbReference>